<evidence type="ECO:0000313" key="1">
    <source>
        <dbReference type="EMBL" id="TRT43212.1"/>
    </source>
</evidence>
<dbReference type="CDD" id="cd16382">
    <property type="entry name" value="XisI-like"/>
    <property type="match status" value="1"/>
</dbReference>
<dbReference type="AlphaFoldDB" id="A0A551X3C1"/>
<organism evidence="1 2">
    <name type="scientific">Microcystis aeruginosa Ma_QC_C_20070703_M131</name>
    <dbReference type="NCBI Taxonomy" id="2486263"/>
    <lineage>
        <taxon>Bacteria</taxon>
        <taxon>Bacillati</taxon>
        <taxon>Cyanobacteriota</taxon>
        <taxon>Cyanophyceae</taxon>
        <taxon>Oscillatoriophycideae</taxon>
        <taxon>Chroococcales</taxon>
        <taxon>Microcystaceae</taxon>
        <taxon>Microcystis</taxon>
    </lineage>
</organism>
<dbReference type="SUPFAM" id="SSF143847">
    <property type="entry name" value="XisI-like"/>
    <property type="match status" value="1"/>
</dbReference>
<dbReference type="EMBL" id="SFCA01000247">
    <property type="protein sequence ID" value="TRT43212.1"/>
    <property type="molecule type" value="Genomic_DNA"/>
</dbReference>
<proteinExistence type="predicted"/>
<comment type="caution">
    <text evidence="1">The sequence shown here is derived from an EMBL/GenBank/DDBJ whole genome shotgun (WGS) entry which is preliminary data.</text>
</comment>
<gene>
    <name evidence="1" type="ORF">EWV85_22455</name>
</gene>
<dbReference type="Proteomes" id="UP000316443">
    <property type="component" value="Unassembled WGS sequence"/>
</dbReference>
<dbReference type="InterPro" id="IPR014968">
    <property type="entry name" value="XisI"/>
</dbReference>
<dbReference type="InterPro" id="IPR035943">
    <property type="entry name" value="XisI-like_sf"/>
</dbReference>
<protein>
    <submittedName>
        <fullName evidence="1">XisI protein</fullName>
    </submittedName>
</protein>
<dbReference type="Pfam" id="PF08869">
    <property type="entry name" value="XisI"/>
    <property type="match status" value="1"/>
</dbReference>
<sequence length="112" mass="12970">MDKIDLYRQHIQELMIERAKLRAPSDPVKTETVFDTKQDRYLLVHLGWRDSSTRIYGCIIPVDIINNKIWVQHDGTEEAIADKLVARGVPKQDIVLAYHGPHVRQYTEFALG</sequence>
<dbReference type="Gene3D" id="3.30.310.110">
    <property type="entry name" value="XisI-like"/>
    <property type="match status" value="1"/>
</dbReference>
<accession>A0A551X3C1</accession>
<evidence type="ECO:0000313" key="2">
    <source>
        <dbReference type="Proteomes" id="UP000316443"/>
    </source>
</evidence>
<reference evidence="1 2" key="1">
    <citation type="submission" date="2019-01" db="EMBL/GenBank/DDBJ databases">
        <title>Coherence of Microcystis species and biogeography revealed through population genomics.</title>
        <authorList>
            <person name="Perez-Carrascal O.M."/>
            <person name="Terrat Y."/>
            <person name="Giani A."/>
            <person name="Fortin N."/>
            <person name="Tromas N."/>
            <person name="Shapiro B.J."/>
        </authorList>
    </citation>
    <scope>NUCLEOTIDE SEQUENCE [LARGE SCALE GENOMIC DNA]</scope>
    <source>
        <strain evidence="1">Ma_QC_C_20070703_M131</strain>
    </source>
</reference>
<name>A0A551X3C1_MICAE</name>